<accession>D8SVD9</accession>
<organism evidence="4">
    <name type="scientific">Selaginella moellendorffii</name>
    <name type="common">Spikemoss</name>
    <dbReference type="NCBI Taxonomy" id="88036"/>
    <lineage>
        <taxon>Eukaryota</taxon>
        <taxon>Viridiplantae</taxon>
        <taxon>Streptophyta</taxon>
        <taxon>Embryophyta</taxon>
        <taxon>Tracheophyta</taxon>
        <taxon>Lycopodiopsida</taxon>
        <taxon>Selaginellales</taxon>
        <taxon>Selaginellaceae</taxon>
        <taxon>Selaginella</taxon>
    </lineage>
</organism>
<dbReference type="InParanoid" id="D8SVD9"/>
<dbReference type="HOGENOM" id="CLU_001724_1_3_1"/>
<protein>
    <recommendedName>
        <fullName evidence="5">UDP-glycosyltransferases domain-containing protein</fullName>
    </recommendedName>
</protein>
<dbReference type="OMA" id="QTQNARF"/>
<dbReference type="PANTHER" id="PTHR48048:SF77">
    <property type="entry name" value="UDP-GLYCOSYLTRANSFERASES DOMAIN-CONTAINING PROTEIN"/>
    <property type="match status" value="1"/>
</dbReference>
<dbReference type="EMBL" id="GL377645">
    <property type="protein sequence ID" value="EFJ11596.1"/>
    <property type="molecule type" value="Genomic_DNA"/>
</dbReference>
<evidence type="ECO:0000313" key="4">
    <source>
        <dbReference type="Proteomes" id="UP000001514"/>
    </source>
</evidence>
<dbReference type="KEGG" id="smo:SELMODRAFT_16527"/>
<evidence type="ECO:0000256" key="1">
    <source>
        <dbReference type="ARBA" id="ARBA00009995"/>
    </source>
</evidence>
<keyword evidence="4" id="KW-1185">Reference proteome</keyword>
<dbReference type="AlphaFoldDB" id="D8SVD9"/>
<keyword evidence="2" id="KW-0808">Transferase</keyword>
<reference evidence="3 4" key="1">
    <citation type="journal article" date="2011" name="Science">
        <title>The Selaginella genome identifies genetic changes associated with the evolution of vascular plants.</title>
        <authorList>
            <person name="Banks J.A."/>
            <person name="Nishiyama T."/>
            <person name="Hasebe M."/>
            <person name="Bowman J.L."/>
            <person name="Gribskov M."/>
            <person name="dePamphilis C."/>
            <person name="Albert V.A."/>
            <person name="Aono N."/>
            <person name="Aoyama T."/>
            <person name="Ambrose B.A."/>
            <person name="Ashton N.W."/>
            <person name="Axtell M.J."/>
            <person name="Barker E."/>
            <person name="Barker M.S."/>
            <person name="Bennetzen J.L."/>
            <person name="Bonawitz N.D."/>
            <person name="Chapple C."/>
            <person name="Cheng C."/>
            <person name="Correa L.G."/>
            <person name="Dacre M."/>
            <person name="DeBarry J."/>
            <person name="Dreyer I."/>
            <person name="Elias M."/>
            <person name="Engstrom E.M."/>
            <person name="Estelle M."/>
            <person name="Feng L."/>
            <person name="Finet C."/>
            <person name="Floyd S.K."/>
            <person name="Frommer W.B."/>
            <person name="Fujita T."/>
            <person name="Gramzow L."/>
            <person name="Gutensohn M."/>
            <person name="Harholt J."/>
            <person name="Hattori M."/>
            <person name="Heyl A."/>
            <person name="Hirai T."/>
            <person name="Hiwatashi Y."/>
            <person name="Ishikawa M."/>
            <person name="Iwata M."/>
            <person name="Karol K.G."/>
            <person name="Koehler B."/>
            <person name="Kolukisaoglu U."/>
            <person name="Kubo M."/>
            <person name="Kurata T."/>
            <person name="Lalonde S."/>
            <person name="Li K."/>
            <person name="Li Y."/>
            <person name="Litt A."/>
            <person name="Lyons E."/>
            <person name="Manning G."/>
            <person name="Maruyama T."/>
            <person name="Michael T.P."/>
            <person name="Mikami K."/>
            <person name="Miyazaki S."/>
            <person name="Morinaga S."/>
            <person name="Murata T."/>
            <person name="Mueller-Roeber B."/>
            <person name="Nelson D.R."/>
            <person name="Obara M."/>
            <person name="Oguri Y."/>
            <person name="Olmstead R.G."/>
            <person name="Onodera N."/>
            <person name="Petersen B.L."/>
            <person name="Pils B."/>
            <person name="Prigge M."/>
            <person name="Rensing S.A."/>
            <person name="Riano-Pachon D.M."/>
            <person name="Roberts A.W."/>
            <person name="Sato Y."/>
            <person name="Scheller H.V."/>
            <person name="Schulz B."/>
            <person name="Schulz C."/>
            <person name="Shakirov E.V."/>
            <person name="Shibagaki N."/>
            <person name="Shinohara N."/>
            <person name="Shippen D.E."/>
            <person name="Soerensen I."/>
            <person name="Sotooka R."/>
            <person name="Sugimoto N."/>
            <person name="Sugita M."/>
            <person name="Sumikawa N."/>
            <person name="Tanurdzic M."/>
            <person name="Theissen G."/>
            <person name="Ulvskov P."/>
            <person name="Wakazuki S."/>
            <person name="Weng J.K."/>
            <person name="Willats W.W."/>
            <person name="Wipf D."/>
            <person name="Wolf P.G."/>
            <person name="Yang L."/>
            <person name="Zimmer A.D."/>
            <person name="Zhu Q."/>
            <person name="Mitros T."/>
            <person name="Hellsten U."/>
            <person name="Loque D."/>
            <person name="Otillar R."/>
            <person name="Salamov A."/>
            <person name="Schmutz J."/>
            <person name="Shapiro H."/>
            <person name="Lindquist E."/>
            <person name="Lucas S."/>
            <person name="Rokhsar D."/>
            <person name="Grigoriev I.V."/>
        </authorList>
    </citation>
    <scope>NUCLEOTIDE SEQUENCE [LARGE SCALE GENOMIC DNA]</scope>
</reference>
<gene>
    <name evidence="3" type="ORF">SELMODRAFT_16527</name>
</gene>
<dbReference type="eggNOG" id="KOG1192">
    <property type="taxonomic scope" value="Eukaryota"/>
</dbReference>
<dbReference type="FunFam" id="3.40.50.2000:FF:000056">
    <property type="entry name" value="Glycosyltransferase"/>
    <property type="match status" value="1"/>
</dbReference>
<dbReference type="Gene3D" id="3.40.50.2000">
    <property type="entry name" value="Glycogen Phosphorylase B"/>
    <property type="match status" value="1"/>
</dbReference>
<dbReference type="SUPFAM" id="SSF53756">
    <property type="entry name" value="UDP-Glycosyltransferase/glycogen phosphorylase"/>
    <property type="match status" value="1"/>
</dbReference>
<evidence type="ECO:0000256" key="2">
    <source>
        <dbReference type="ARBA" id="ARBA00022679"/>
    </source>
</evidence>
<dbReference type="InterPro" id="IPR002213">
    <property type="entry name" value="UDP_glucos_trans"/>
</dbReference>
<feature type="non-terminal residue" evidence="3">
    <location>
        <position position="1"/>
    </location>
</feature>
<proteinExistence type="inferred from homology"/>
<dbReference type="InterPro" id="IPR050481">
    <property type="entry name" value="UDP-glycosyltransf_plant"/>
</dbReference>
<sequence>CKQWLDEQQPSSVIFISFGSRTFLAEEQIHELAAGLEASKRPFLWVLPVPPTWADGSTKDYLDHVLPDGFLARNQAGLILSGWAPQKMILQHSSLLAFVTHCGWNSVLECLYLGAKRMLCWPFGTDQTQNARFIEEELKAGVELEKDPSGIVHSSEIQTKIE</sequence>
<dbReference type="Proteomes" id="UP000001514">
    <property type="component" value="Unassembled WGS sequence"/>
</dbReference>
<dbReference type="Pfam" id="PF00201">
    <property type="entry name" value="UDPGT"/>
    <property type="match status" value="1"/>
</dbReference>
<dbReference type="CDD" id="cd03784">
    <property type="entry name" value="GT1_Gtf-like"/>
    <property type="match status" value="1"/>
</dbReference>
<feature type="non-terminal residue" evidence="3">
    <location>
        <position position="162"/>
    </location>
</feature>
<evidence type="ECO:0008006" key="5">
    <source>
        <dbReference type="Google" id="ProtNLM"/>
    </source>
</evidence>
<evidence type="ECO:0000313" key="3">
    <source>
        <dbReference type="EMBL" id="EFJ11596.1"/>
    </source>
</evidence>
<dbReference type="GO" id="GO:0035251">
    <property type="term" value="F:UDP-glucosyltransferase activity"/>
    <property type="evidence" value="ECO:0007669"/>
    <property type="project" value="InterPro"/>
</dbReference>
<name>D8SVD9_SELML</name>
<dbReference type="Gramene" id="EFJ11596">
    <property type="protein sequence ID" value="EFJ11596"/>
    <property type="gene ID" value="SELMODRAFT_16527"/>
</dbReference>
<dbReference type="PANTHER" id="PTHR48048">
    <property type="entry name" value="GLYCOSYLTRANSFERASE"/>
    <property type="match status" value="1"/>
</dbReference>
<comment type="similarity">
    <text evidence="1">Belongs to the UDP-glycosyltransferase family.</text>
</comment>